<sequence>MSEATAVELFEHLAKPPAERLRWNDAQIVGFVIEVLADNVCSPKWLRVVGQEETEKCEAHRERNAIEYEHGPDRRWKSLHVELDSGGDRKAWDFEQM</sequence>
<protein>
    <submittedName>
        <fullName evidence="1">Uncharacterized protein</fullName>
    </submittedName>
</protein>
<evidence type="ECO:0000313" key="1">
    <source>
        <dbReference type="EMBL" id="KAK3081700.1"/>
    </source>
</evidence>
<comment type="caution">
    <text evidence="1">The sequence shown here is derived from an EMBL/GenBank/DDBJ whole genome shotgun (WGS) entry which is preliminary data.</text>
</comment>
<evidence type="ECO:0000313" key="2">
    <source>
        <dbReference type="Proteomes" id="UP001186974"/>
    </source>
</evidence>
<accession>A0ACC3DXW4</accession>
<dbReference type="EMBL" id="JAWDJW010000089">
    <property type="protein sequence ID" value="KAK3081700.1"/>
    <property type="molecule type" value="Genomic_DNA"/>
</dbReference>
<name>A0ACC3DXW4_9PEZI</name>
<keyword evidence="2" id="KW-1185">Reference proteome</keyword>
<organism evidence="1 2">
    <name type="scientific">Coniosporium uncinatum</name>
    <dbReference type="NCBI Taxonomy" id="93489"/>
    <lineage>
        <taxon>Eukaryota</taxon>
        <taxon>Fungi</taxon>
        <taxon>Dikarya</taxon>
        <taxon>Ascomycota</taxon>
        <taxon>Pezizomycotina</taxon>
        <taxon>Dothideomycetes</taxon>
        <taxon>Dothideomycetes incertae sedis</taxon>
        <taxon>Coniosporium</taxon>
    </lineage>
</organism>
<dbReference type="Proteomes" id="UP001186974">
    <property type="component" value="Unassembled WGS sequence"/>
</dbReference>
<gene>
    <name evidence="1" type="ORF">LTS18_003764</name>
</gene>
<reference evidence="1" key="1">
    <citation type="submission" date="2024-09" db="EMBL/GenBank/DDBJ databases">
        <title>Black Yeasts Isolated from many extreme environments.</title>
        <authorList>
            <person name="Coleine C."/>
            <person name="Stajich J.E."/>
            <person name="Selbmann L."/>
        </authorList>
    </citation>
    <scope>NUCLEOTIDE SEQUENCE</scope>
    <source>
        <strain evidence="1">CCFEE 5737</strain>
    </source>
</reference>
<proteinExistence type="predicted"/>